<dbReference type="GO" id="GO:0046872">
    <property type="term" value="F:metal ion binding"/>
    <property type="evidence" value="ECO:0007669"/>
    <property type="project" value="UniProtKB-KW"/>
</dbReference>
<evidence type="ECO:0000256" key="3">
    <source>
        <dbReference type="ARBA" id="ARBA00023134"/>
    </source>
</evidence>
<evidence type="ECO:0000256" key="1">
    <source>
        <dbReference type="ARBA" id="ARBA00022723"/>
    </source>
</evidence>
<dbReference type="GO" id="GO:0003924">
    <property type="term" value="F:GTPase activity"/>
    <property type="evidence" value="ECO:0007669"/>
    <property type="project" value="InterPro"/>
</dbReference>
<organism evidence="6 7">
    <name type="scientific">Meloidogyne hapla</name>
    <name type="common">Root-knot nematode worm</name>
    <dbReference type="NCBI Taxonomy" id="6305"/>
    <lineage>
        <taxon>Eukaryota</taxon>
        <taxon>Metazoa</taxon>
        <taxon>Ecdysozoa</taxon>
        <taxon>Nematoda</taxon>
        <taxon>Chromadorea</taxon>
        <taxon>Rhabditida</taxon>
        <taxon>Tylenchina</taxon>
        <taxon>Tylenchomorpha</taxon>
        <taxon>Tylenchoidea</taxon>
        <taxon>Meloidogynidae</taxon>
        <taxon>Meloidogyninae</taxon>
        <taxon>Meloidogyne</taxon>
    </lineage>
</organism>
<dbReference type="Gene3D" id="3.40.50.300">
    <property type="entry name" value="P-loop containing nucleotide triphosphate hydrolases"/>
    <property type="match status" value="1"/>
</dbReference>
<dbReference type="GO" id="GO:0001664">
    <property type="term" value="F:G protein-coupled receptor binding"/>
    <property type="evidence" value="ECO:0007669"/>
    <property type="project" value="TreeGrafter"/>
</dbReference>
<evidence type="ECO:0000256" key="4">
    <source>
        <dbReference type="ARBA" id="ARBA00023224"/>
    </source>
</evidence>
<dbReference type="GO" id="GO:0005525">
    <property type="term" value="F:GTP binding"/>
    <property type="evidence" value="ECO:0007669"/>
    <property type="project" value="UniProtKB-KW"/>
</dbReference>
<keyword evidence="4" id="KW-0807">Transducer</keyword>
<dbReference type="InterPro" id="IPR011025">
    <property type="entry name" value="GproteinA_insert"/>
</dbReference>
<dbReference type="InterPro" id="IPR001019">
    <property type="entry name" value="Gprotein_alpha_su"/>
</dbReference>
<dbReference type="Gene3D" id="1.10.400.10">
    <property type="entry name" value="GI Alpha 1, domain 2-like"/>
    <property type="match status" value="1"/>
</dbReference>
<dbReference type="GO" id="GO:0005834">
    <property type="term" value="C:heterotrimeric G-protein complex"/>
    <property type="evidence" value="ECO:0007669"/>
    <property type="project" value="TreeGrafter"/>
</dbReference>
<name>A0A1I8AXR2_MELHA</name>
<keyword evidence="3" id="KW-0342">GTP-binding</keyword>
<dbReference type="PANTHER" id="PTHR10218">
    <property type="entry name" value="GTP-BINDING PROTEIN ALPHA SUBUNIT"/>
    <property type="match status" value="1"/>
</dbReference>
<dbReference type="AlphaFoldDB" id="A0A1I8AXR2"/>
<keyword evidence="5" id="KW-0460">Magnesium</keyword>
<evidence type="ECO:0000256" key="5">
    <source>
        <dbReference type="PIRSR" id="PIRSR601019-2"/>
    </source>
</evidence>
<dbReference type="PANTHER" id="PTHR10218:SF302">
    <property type="entry name" value="GUANINE NUCLEOTIDE-BINDING PROTEIN ALPHA-5 SUBUNIT"/>
    <property type="match status" value="1"/>
</dbReference>
<sequence>MLHTNYIGSFYYIAKGINQIQIDVPSQERDLVNKFEHSFSNLLAESNRILTAEYRPTETDVIHARASTTGVHEVKEPESNRHIYAHVTNATDTKNIEFVFGATCDIVLQHNLSKAGMT</sequence>
<dbReference type="GO" id="GO:0031683">
    <property type="term" value="F:G-protein beta/gamma-subunit complex binding"/>
    <property type="evidence" value="ECO:0007669"/>
    <property type="project" value="InterPro"/>
</dbReference>
<evidence type="ECO:0000313" key="7">
    <source>
        <dbReference type="WBParaSite" id="MhA1_Contig0.frz3.gene65"/>
    </source>
</evidence>
<proteinExistence type="predicted"/>
<dbReference type="InterPro" id="IPR027417">
    <property type="entry name" value="P-loop_NTPase"/>
</dbReference>
<dbReference type="GO" id="GO:0007188">
    <property type="term" value="P:adenylate cyclase-modulating G protein-coupled receptor signaling pathway"/>
    <property type="evidence" value="ECO:0007669"/>
    <property type="project" value="TreeGrafter"/>
</dbReference>
<dbReference type="GO" id="GO:0005737">
    <property type="term" value="C:cytoplasm"/>
    <property type="evidence" value="ECO:0007669"/>
    <property type="project" value="TreeGrafter"/>
</dbReference>
<keyword evidence="2" id="KW-0547">Nucleotide-binding</keyword>
<feature type="binding site" evidence="5">
    <location>
        <position position="68"/>
    </location>
    <ligand>
        <name>Mg(2+)</name>
        <dbReference type="ChEBI" id="CHEBI:18420"/>
    </ligand>
</feature>
<dbReference type="WBParaSite" id="MhA1_Contig0.frz3.gene65">
    <property type="protein sequence ID" value="MhA1_Contig0.frz3.gene65"/>
    <property type="gene ID" value="MhA1_Contig0.frz3.gene65"/>
</dbReference>
<accession>A0A1I8AXR2</accession>
<keyword evidence="1 5" id="KW-0479">Metal-binding</keyword>
<reference evidence="7" key="1">
    <citation type="submission" date="2016-11" db="UniProtKB">
        <authorList>
            <consortium name="WormBaseParasite"/>
        </authorList>
    </citation>
    <scope>IDENTIFICATION</scope>
</reference>
<keyword evidence="6" id="KW-1185">Reference proteome</keyword>
<evidence type="ECO:0000313" key="6">
    <source>
        <dbReference type="Proteomes" id="UP000095281"/>
    </source>
</evidence>
<protein>
    <submittedName>
        <fullName evidence="7">Kinesin motor domain-containing protein</fullName>
    </submittedName>
</protein>
<evidence type="ECO:0000256" key="2">
    <source>
        <dbReference type="ARBA" id="ARBA00022741"/>
    </source>
</evidence>
<dbReference type="Proteomes" id="UP000095281">
    <property type="component" value="Unplaced"/>
</dbReference>